<name>A0A1G2KV51_9BACT</name>
<dbReference type="Pfam" id="PF03136">
    <property type="entry name" value="Pup_ligase"/>
    <property type="match status" value="1"/>
</dbReference>
<comment type="caution">
    <text evidence="1">The sequence shown here is derived from an EMBL/GenBank/DDBJ whole genome shotgun (WGS) entry which is preliminary data.</text>
</comment>
<dbReference type="GO" id="GO:0019941">
    <property type="term" value="P:modification-dependent protein catabolic process"/>
    <property type="evidence" value="ECO:0007669"/>
    <property type="project" value="InterPro"/>
</dbReference>
<dbReference type="Proteomes" id="UP000177811">
    <property type="component" value="Unassembled WGS sequence"/>
</dbReference>
<dbReference type="GO" id="GO:0005524">
    <property type="term" value="F:ATP binding"/>
    <property type="evidence" value="ECO:0007669"/>
    <property type="project" value="TreeGrafter"/>
</dbReference>
<dbReference type="EMBL" id="MHQL01000017">
    <property type="protein sequence ID" value="OHA03315.1"/>
    <property type="molecule type" value="Genomic_DNA"/>
</dbReference>
<dbReference type="PANTHER" id="PTHR42307">
    <property type="entry name" value="PUP DEAMIDASE/DEPUPYLASE"/>
    <property type="match status" value="1"/>
</dbReference>
<dbReference type="GO" id="GO:0070490">
    <property type="term" value="P:protein pupylation"/>
    <property type="evidence" value="ECO:0007669"/>
    <property type="project" value="TreeGrafter"/>
</dbReference>
<dbReference type="PANTHER" id="PTHR42307:SF2">
    <property type="entry name" value="PUP DEAMIDASE_DEPUPYLASE"/>
    <property type="match status" value="1"/>
</dbReference>
<protein>
    <recommendedName>
        <fullName evidence="3">Pup--protein ligase</fullName>
    </recommendedName>
</protein>
<proteinExistence type="predicted"/>
<evidence type="ECO:0000313" key="2">
    <source>
        <dbReference type="Proteomes" id="UP000177811"/>
    </source>
</evidence>
<reference evidence="1 2" key="1">
    <citation type="journal article" date="2016" name="Nat. Commun.">
        <title>Thousands of microbial genomes shed light on interconnected biogeochemical processes in an aquifer system.</title>
        <authorList>
            <person name="Anantharaman K."/>
            <person name="Brown C.T."/>
            <person name="Hug L.A."/>
            <person name="Sharon I."/>
            <person name="Castelle C.J."/>
            <person name="Probst A.J."/>
            <person name="Thomas B.C."/>
            <person name="Singh A."/>
            <person name="Wilkins M.J."/>
            <person name="Karaoz U."/>
            <person name="Brodie E.L."/>
            <person name="Williams K.H."/>
            <person name="Hubbard S.S."/>
            <person name="Banfield J.F."/>
        </authorList>
    </citation>
    <scope>NUCLEOTIDE SEQUENCE [LARGE SCALE GENOMIC DNA]</scope>
</reference>
<organism evidence="1 2">
    <name type="scientific">Candidatus Sungbacteria bacterium RIFCSPHIGHO2_02_FULL_51_29</name>
    <dbReference type="NCBI Taxonomy" id="1802273"/>
    <lineage>
        <taxon>Bacteria</taxon>
        <taxon>Candidatus Sungiibacteriota</taxon>
    </lineage>
</organism>
<evidence type="ECO:0008006" key="3">
    <source>
        <dbReference type="Google" id="ProtNLM"/>
    </source>
</evidence>
<dbReference type="AlphaFoldDB" id="A0A1G2KV51"/>
<sequence length="499" mass="56352">MQKRFFGFETEYSVAVRTRMGTISSDALPQAFLRPVIMRADDAPSLAELGIVSMTAPRNGVEALPHPTYWLGSNGAKFYFESVGGRLPEYSTPECQSVMRAVICARAGDVILERIRREYMAQGAPSSYADVFISKGNTVFTDASLARETHYTGSHENYYISDQLAKRGTWIPLRDPRDKEFWECIDFLIPFFVSRVVLHGQGGIRYDPAFGWHYCISQKAQSAMFDYSESTVGTTRGIIKFQDRSDDCPEGYARLQPVYADSNMSPLSSFLRLGTTHLVLRAREEYGAQAPVILAVPGPQALKSISRDLTLKEPVPLLGGHTYTAIEIQRSYLDMVLRTIRNFSPEEEEIISRWGDALDRLDHNPESMSRELDWVIKLSFLNASGLAFASPKARFADFLYAEISDRGIYNRLRRENAVTSCIEGEEELIAEAIRSPEADTRSCIRSRFISALRQYKPGSWMVDWGVLMANGRQVKIRPEEIHNGEVDGLIDAMRRERSK</sequence>
<evidence type="ECO:0000313" key="1">
    <source>
        <dbReference type="EMBL" id="OHA03315.1"/>
    </source>
</evidence>
<accession>A0A1G2KV51</accession>
<dbReference type="InterPro" id="IPR004347">
    <property type="entry name" value="Pup_ligase/deamidase"/>
</dbReference>
<dbReference type="GO" id="GO:0010498">
    <property type="term" value="P:proteasomal protein catabolic process"/>
    <property type="evidence" value="ECO:0007669"/>
    <property type="project" value="InterPro"/>
</dbReference>
<gene>
    <name evidence="1" type="ORF">A3C16_01405</name>
</gene>